<evidence type="ECO:0000313" key="2">
    <source>
        <dbReference type="Proteomes" id="UP001206128"/>
    </source>
</evidence>
<proteinExistence type="predicted"/>
<gene>
    <name evidence="1" type="ORF">LX83_006004</name>
</gene>
<dbReference type="EMBL" id="JAMTCK010000017">
    <property type="protein sequence ID" value="MCP2169120.1"/>
    <property type="molecule type" value="Genomic_DNA"/>
</dbReference>
<dbReference type="Proteomes" id="UP001206128">
    <property type="component" value="Unassembled WGS sequence"/>
</dbReference>
<dbReference type="AlphaFoldDB" id="A0AAE3GJ49"/>
<name>A0AAE3GJ49_9PSEU</name>
<sequence>MRSARCRRGYPDYARAAAALTRYLETWRGRLRRWWLVRRGRDLRVVACPDSDDGSHVHFHIHPCLPEAAVWGRQR</sequence>
<comment type="caution">
    <text evidence="1">The sequence shown here is derived from an EMBL/GenBank/DDBJ whole genome shotgun (WGS) entry which is preliminary data.</text>
</comment>
<accession>A0AAE3GJ49</accession>
<dbReference type="RefSeq" id="WP_253777627.1">
    <property type="nucleotide sequence ID" value="NZ_JAMTCK010000017.1"/>
</dbReference>
<evidence type="ECO:0008006" key="3">
    <source>
        <dbReference type="Google" id="ProtNLM"/>
    </source>
</evidence>
<reference evidence="1" key="1">
    <citation type="submission" date="2022-06" db="EMBL/GenBank/DDBJ databases">
        <title>Genomic Encyclopedia of Archaeal and Bacterial Type Strains, Phase II (KMG-II): from individual species to whole genera.</title>
        <authorList>
            <person name="Goeker M."/>
        </authorList>
    </citation>
    <scope>NUCLEOTIDE SEQUENCE</scope>
    <source>
        <strain evidence="1">DSM 43935</strain>
    </source>
</reference>
<protein>
    <recommendedName>
        <fullName evidence="3">HIT domain-containing protein</fullName>
    </recommendedName>
</protein>
<keyword evidence="2" id="KW-1185">Reference proteome</keyword>
<organism evidence="1 2">
    <name type="scientific">Goodfellowiella coeruleoviolacea</name>
    <dbReference type="NCBI Taxonomy" id="334858"/>
    <lineage>
        <taxon>Bacteria</taxon>
        <taxon>Bacillati</taxon>
        <taxon>Actinomycetota</taxon>
        <taxon>Actinomycetes</taxon>
        <taxon>Pseudonocardiales</taxon>
        <taxon>Pseudonocardiaceae</taxon>
        <taxon>Goodfellowiella</taxon>
    </lineage>
</organism>
<evidence type="ECO:0000313" key="1">
    <source>
        <dbReference type="EMBL" id="MCP2169120.1"/>
    </source>
</evidence>